<dbReference type="EMBL" id="VLKE01000001">
    <property type="protein sequence ID" value="TWH69252.1"/>
    <property type="molecule type" value="Genomic_DNA"/>
</dbReference>
<evidence type="ECO:0000313" key="2">
    <source>
        <dbReference type="EMBL" id="TWH69252.1"/>
    </source>
</evidence>
<sequence length="131" mass="12631">MSAADRAAGSSVNVSGSTSAKTTFAPSATAVLAVATNVIGGTTTSSPGPTPAAAYPTCSAAVPLDTAAQPAPPVQAARSVSNASTCGPVVSQSLRRAATTAATSSSVTDCRPYGSGAVTPRPRACRAAPPR</sequence>
<feature type="region of interest" description="Disordered" evidence="1">
    <location>
        <begin position="1"/>
        <end position="21"/>
    </location>
</feature>
<evidence type="ECO:0000256" key="1">
    <source>
        <dbReference type="SAM" id="MobiDB-lite"/>
    </source>
</evidence>
<keyword evidence="3" id="KW-1185">Reference proteome</keyword>
<accession>A0A562IEC9</accession>
<feature type="region of interest" description="Disordered" evidence="1">
    <location>
        <begin position="100"/>
        <end position="131"/>
    </location>
</feature>
<feature type="compositionally biased region" description="Low complexity" evidence="1">
    <location>
        <begin position="120"/>
        <end position="131"/>
    </location>
</feature>
<reference evidence="2 3" key="1">
    <citation type="submission" date="2019-07" db="EMBL/GenBank/DDBJ databases">
        <title>R&amp;d 2014.</title>
        <authorList>
            <person name="Klenk H.-P."/>
        </authorList>
    </citation>
    <scope>NUCLEOTIDE SEQUENCE [LARGE SCALE GENOMIC DNA]</scope>
    <source>
        <strain evidence="2 3">DSM 43868</strain>
    </source>
</reference>
<comment type="caution">
    <text evidence="2">The sequence shown here is derived from an EMBL/GenBank/DDBJ whole genome shotgun (WGS) entry which is preliminary data.</text>
</comment>
<organism evidence="2 3">
    <name type="scientific">Micromonospora olivasterospora</name>
    <dbReference type="NCBI Taxonomy" id="1880"/>
    <lineage>
        <taxon>Bacteria</taxon>
        <taxon>Bacillati</taxon>
        <taxon>Actinomycetota</taxon>
        <taxon>Actinomycetes</taxon>
        <taxon>Micromonosporales</taxon>
        <taxon>Micromonosporaceae</taxon>
        <taxon>Micromonospora</taxon>
    </lineage>
</organism>
<feature type="compositionally biased region" description="Polar residues" evidence="1">
    <location>
        <begin position="10"/>
        <end position="21"/>
    </location>
</feature>
<name>A0A562IEC9_MICOL</name>
<protein>
    <submittedName>
        <fullName evidence="2">Uncharacterized protein</fullName>
    </submittedName>
</protein>
<gene>
    <name evidence="2" type="ORF">JD77_04260</name>
</gene>
<evidence type="ECO:0000313" key="3">
    <source>
        <dbReference type="Proteomes" id="UP000319825"/>
    </source>
</evidence>
<proteinExistence type="predicted"/>
<dbReference type="Proteomes" id="UP000319825">
    <property type="component" value="Unassembled WGS sequence"/>
</dbReference>
<dbReference type="AlphaFoldDB" id="A0A562IEC9"/>